<evidence type="ECO:0000256" key="1">
    <source>
        <dbReference type="ARBA" id="ARBA00000085"/>
    </source>
</evidence>
<dbReference type="Pfam" id="PF00512">
    <property type="entry name" value="HisKA"/>
    <property type="match status" value="1"/>
</dbReference>
<dbReference type="InterPro" id="IPR019734">
    <property type="entry name" value="TPR_rpt"/>
</dbReference>
<evidence type="ECO:0000259" key="8">
    <source>
        <dbReference type="PROSITE" id="PS50109"/>
    </source>
</evidence>
<evidence type="ECO:0000313" key="10">
    <source>
        <dbReference type="Proteomes" id="UP000198393"/>
    </source>
</evidence>
<feature type="repeat" description="TPR" evidence="6">
    <location>
        <begin position="148"/>
        <end position="181"/>
    </location>
</feature>
<dbReference type="PRINTS" id="PR00344">
    <property type="entry name" value="BCTRLSENSOR"/>
</dbReference>
<keyword evidence="7" id="KW-0472">Membrane</keyword>
<keyword evidence="5 9" id="KW-0418">Kinase</keyword>
<dbReference type="InterPro" id="IPR004358">
    <property type="entry name" value="Sig_transdc_His_kin-like_C"/>
</dbReference>
<dbReference type="InterPro" id="IPR003594">
    <property type="entry name" value="HATPase_dom"/>
</dbReference>
<dbReference type="CDD" id="cd00075">
    <property type="entry name" value="HATPase"/>
    <property type="match status" value="1"/>
</dbReference>
<dbReference type="CDD" id="cd00082">
    <property type="entry name" value="HisKA"/>
    <property type="match status" value="1"/>
</dbReference>
<dbReference type="Pfam" id="PF02518">
    <property type="entry name" value="HATPase_c"/>
    <property type="match status" value="1"/>
</dbReference>
<dbReference type="AlphaFoldDB" id="A0A239GUR7"/>
<dbReference type="Gene3D" id="3.30.565.10">
    <property type="entry name" value="Histidine kinase-like ATPase, C-terminal domain"/>
    <property type="match status" value="1"/>
</dbReference>
<dbReference type="InterPro" id="IPR011990">
    <property type="entry name" value="TPR-like_helical_dom_sf"/>
</dbReference>
<keyword evidence="7" id="KW-0812">Transmembrane</keyword>
<keyword evidence="3" id="KW-0597">Phosphoprotein</keyword>
<evidence type="ECO:0000256" key="7">
    <source>
        <dbReference type="SAM" id="Phobius"/>
    </source>
</evidence>
<dbReference type="PANTHER" id="PTHR43047:SF72">
    <property type="entry name" value="OSMOSENSING HISTIDINE PROTEIN KINASE SLN1"/>
    <property type="match status" value="1"/>
</dbReference>
<dbReference type="Proteomes" id="UP000198393">
    <property type="component" value="Unassembled WGS sequence"/>
</dbReference>
<sequence>MKSKAYLSLFIIAALLFNGHSQPLDTANFNKLRKTAFGLYGKDASEMLRIGLGMKRIASSNNYEVGLAASFNIIGLSRLSVSDHQSSLENFLEALKIYENLEDQKNIANMLSNIGVVYYYLDDHNSSLEYHKKAYEIRMTLSDSKSLAKSLNNLGIAYVNLGDYDDALNYYQAAKEIKSELKDTTGLSNTLNNIGRVYMLKEDYEPALDYFEQSLRMDSTLGNSFGVATSLLNIGDIQLKKKRFKQAKSTLRQAIGLAESQSALQIQMLAYEKLSQLYKQVGNYAEALYANEKFLSLNDSINDIEIKREIASLEARYDNDKILLENSMLSLTNEKNELAIDKQKNLILTLSAVGGLLLILLFNTLRLYQFKSRAAMIEKSRNEEIASKNALISTQNKDLKQLNVSKNNIIAVLAHDVKSPLNDVKAMIQLASEEDLSDDELKTYLNLVLKKSENVSNLIFNVLDWAQSQAQGFHMHVDEQKLHSIVKNQINFFESSAGEKDIRLINDVKSDVVVMSDSNVLNVICRNLISNAIKFTPKGGKIEIGCRKDDGNVWVYVKDSGVGMTEEEIDKILKSESFSKTGTNEEIGHGLGLMLVKEFTLKLGGSLDISSHPGEGSEFKFSIPTPS</sequence>
<dbReference type="InterPro" id="IPR005467">
    <property type="entry name" value="His_kinase_dom"/>
</dbReference>
<feature type="repeat" description="TPR" evidence="6">
    <location>
        <begin position="188"/>
        <end position="221"/>
    </location>
</feature>
<dbReference type="GO" id="GO:0009927">
    <property type="term" value="F:histidine phosphotransfer kinase activity"/>
    <property type="evidence" value="ECO:0007669"/>
    <property type="project" value="TreeGrafter"/>
</dbReference>
<dbReference type="SMART" id="SM00388">
    <property type="entry name" value="HisKA"/>
    <property type="match status" value="1"/>
</dbReference>
<dbReference type="RefSeq" id="WP_089355762.1">
    <property type="nucleotide sequence ID" value="NZ_FZPD01000002.1"/>
</dbReference>
<evidence type="ECO:0000313" key="9">
    <source>
        <dbReference type="EMBL" id="SNS72253.1"/>
    </source>
</evidence>
<dbReference type="InterPro" id="IPR036097">
    <property type="entry name" value="HisK_dim/P_sf"/>
</dbReference>
<evidence type="ECO:0000256" key="5">
    <source>
        <dbReference type="ARBA" id="ARBA00022777"/>
    </source>
</evidence>
<evidence type="ECO:0000256" key="2">
    <source>
        <dbReference type="ARBA" id="ARBA00012438"/>
    </source>
</evidence>
<comment type="catalytic activity">
    <reaction evidence="1">
        <text>ATP + protein L-histidine = ADP + protein N-phospho-L-histidine.</text>
        <dbReference type="EC" id="2.7.13.3"/>
    </reaction>
</comment>
<dbReference type="Gene3D" id="1.10.287.130">
    <property type="match status" value="1"/>
</dbReference>
<evidence type="ECO:0000256" key="4">
    <source>
        <dbReference type="ARBA" id="ARBA00022679"/>
    </source>
</evidence>
<dbReference type="SUPFAM" id="SSF55874">
    <property type="entry name" value="ATPase domain of HSP90 chaperone/DNA topoisomerase II/histidine kinase"/>
    <property type="match status" value="1"/>
</dbReference>
<dbReference type="Pfam" id="PF13424">
    <property type="entry name" value="TPR_12"/>
    <property type="match status" value="2"/>
</dbReference>
<dbReference type="OrthoDB" id="9810447at2"/>
<proteinExistence type="predicted"/>
<dbReference type="InterPro" id="IPR003661">
    <property type="entry name" value="HisK_dim/P_dom"/>
</dbReference>
<dbReference type="PROSITE" id="PS50109">
    <property type="entry name" value="HIS_KIN"/>
    <property type="match status" value="1"/>
</dbReference>
<dbReference type="Gene3D" id="1.25.40.10">
    <property type="entry name" value="Tetratricopeptide repeat domain"/>
    <property type="match status" value="2"/>
</dbReference>
<dbReference type="InterPro" id="IPR036890">
    <property type="entry name" value="HATPase_C_sf"/>
</dbReference>
<keyword evidence="4" id="KW-0808">Transferase</keyword>
<dbReference type="SUPFAM" id="SSF47384">
    <property type="entry name" value="Homodimeric domain of signal transducing histidine kinase"/>
    <property type="match status" value="1"/>
</dbReference>
<name>A0A239GUR7_EKHLU</name>
<keyword evidence="10" id="KW-1185">Reference proteome</keyword>
<evidence type="ECO:0000256" key="3">
    <source>
        <dbReference type="ARBA" id="ARBA00022553"/>
    </source>
</evidence>
<dbReference type="GO" id="GO:0000155">
    <property type="term" value="F:phosphorelay sensor kinase activity"/>
    <property type="evidence" value="ECO:0007669"/>
    <property type="project" value="InterPro"/>
</dbReference>
<dbReference type="PROSITE" id="PS50005">
    <property type="entry name" value="TPR"/>
    <property type="match status" value="2"/>
</dbReference>
<dbReference type="PROSITE" id="PS50293">
    <property type="entry name" value="TPR_REGION"/>
    <property type="match status" value="1"/>
</dbReference>
<dbReference type="SMART" id="SM00387">
    <property type="entry name" value="HATPase_c"/>
    <property type="match status" value="1"/>
</dbReference>
<dbReference type="EMBL" id="FZPD01000002">
    <property type="protein sequence ID" value="SNS72253.1"/>
    <property type="molecule type" value="Genomic_DNA"/>
</dbReference>
<evidence type="ECO:0000256" key="6">
    <source>
        <dbReference type="PROSITE-ProRule" id="PRU00339"/>
    </source>
</evidence>
<gene>
    <name evidence="9" type="ORF">SAMN05421640_0993</name>
</gene>
<reference evidence="9 10" key="1">
    <citation type="submission" date="2017-06" db="EMBL/GenBank/DDBJ databases">
        <authorList>
            <person name="Kim H.J."/>
            <person name="Triplett B.A."/>
        </authorList>
    </citation>
    <scope>NUCLEOTIDE SEQUENCE [LARGE SCALE GENOMIC DNA]</scope>
    <source>
        <strain evidence="9 10">DSM 19307</strain>
    </source>
</reference>
<dbReference type="PANTHER" id="PTHR43047">
    <property type="entry name" value="TWO-COMPONENT HISTIDINE PROTEIN KINASE"/>
    <property type="match status" value="1"/>
</dbReference>
<dbReference type="Pfam" id="PF13181">
    <property type="entry name" value="TPR_8"/>
    <property type="match status" value="1"/>
</dbReference>
<keyword evidence="6" id="KW-0802">TPR repeat</keyword>
<accession>A0A239GUR7</accession>
<feature type="domain" description="Histidine kinase" evidence="8">
    <location>
        <begin position="412"/>
        <end position="627"/>
    </location>
</feature>
<organism evidence="9 10">
    <name type="scientific">Ekhidna lutea</name>
    <dbReference type="NCBI Taxonomy" id="447679"/>
    <lineage>
        <taxon>Bacteria</taxon>
        <taxon>Pseudomonadati</taxon>
        <taxon>Bacteroidota</taxon>
        <taxon>Cytophagia</taxon>
        <taxon>Cytophagales</taxon>
        <taxon>Reichenbachiellaceae</taxon>
        <taxon>Ekhidna</taxon>
    </lineage>
</organism>
<keyword evidence="7" id="KW-1133">Transmembrane helix</keyword>
<dbReference type="GO" id="GO:0005886">
    <property type="term" value="C:plasma membrane"/>
    <property type="evidence" value="ECO:0007669"/>
    <property type="project" value="TreeGrafter"/>
</dbReference>
<dbReference type="EC" id="2.7.13.3" evidence="2"/>
<feature type="transmembrane region" description="Helical" evidence="7">
    <location>
        <begin position="346"/>
        <end position="368"/>
    </location>
</feature>
<dbReference type="SUPFAM" id="SSF48452">
    <property type="entry name" value="TPR-like"/>
    <property type="match status" value="1"/>
</dbReference>
<dbReference type="SMART" id="SM00028">
    <property type="entry name" value="TPR"/>
    <property type="match status" value="5"/>
</dbReference>
<protein>
    <recommendedName>
        <fullName evidence="2">histidine kinase</fullName>
        <ecNumber evidence="2">2.7.13.3</ecNumber>
    </recommendedName>
</protein>